<dbReference type="Proteomes" id="UP000503840">
    <property type="component" value="Unassembled WGS sequence"/>
</dbReference>
<dbReference type="SUPFAM" id="SSF55174">
    <property type="entry name" value="Alpha-L RNA-binding motif"/>
    <property type="match status" value="1"/>
</dbReference>
<feature type="domain" description="Pseudouridine synthase RsuA/RluA-like" evidence="4">
    <location>
        <begin position="146"/>
        <end position="322"/>
    </location>
</feature>
<keyword evidence="6" id="KW-1185">Reference proteome</keyword>
<dbReference type="PROSITE" id="PS50889">
    <property type="entry name" value="S4"/>
    <property type="match status" value="1"/>
</dbReference>
<dbReference type="Pfam" id="PF00849">
    <property type="entry name" value="PseudoU_synth_2"/>
    <property type="match status" value="1"/>
</dbReference>
<comment type="similarity">
    <text evidence="1">Belongs to the pseudouridine synthase RluA family.</text>
</comment>
<protein>
    <submittedName>
        <fullName evidence="5">Ribosomal large subunit pseudouridine synthase C</fullName>
    </submittedName>
</protein>
<name>A0A7J0BPK0_9BACT</name>
<dbReference type="CDD" id="cd00165">
    <property type="entry name" value="S4"/>
    <property type="match status" value="1"/>
</dbReference>
<keyword evidence="3" id="KW-0694">RNA-binding</keyword>
<evidence type="ECO:0000256" key="2">
    <source>
        <dbReference type="ARBA" id="ARBA00023235"/>
    </source>
</evidence>
<dbReference type="Gene3D" id="3.10.290.10">
    <property type="entry name" value="RNA-binding S4 domain"/>
    <property type="match status" value="1"/>
</dbReference>
<dbReference type="GO" id="GO:0003723">
    <property type="term" value="F:RNA binding"/>
    <property type="evidence" value="ECO:0007669"/>
    <property type="project" value="UniProtKB-KW"/>
</dbReference>
<dbReference type="InterPro" id="IPR006224">
    <property type="entry name" value="PsdUridine_synth_RluA-like_CS"/>
</dbReference>
<dbReference type="CDD" id="cd02869">
    <property type="entry name" value="PseudoU_synth_RluA_like"/>
    <property type="match status" value="1"/>
</dbReference>
<dbReference type="InterPro" id="IPR020103">
    <property type="entry name" value="PsdUridine_synth_cat_dom_sf"/>
</dbReference>
<sequence length="393" mass="42549">MSRKARWTPFTGLFFIMELQQVARMATVLHITVTPEESGQKLLQFLQRRLGKDVPKAAIMRWIRTGQVRLNKGRVKPFDRLDAGDIVRVPPFHSDTASVHCDSHNDNGATAADGISPNPIVPSATQDGVGRLAKAGLPVAATAEGLLILRKPAGLPVQPGTGHTDAVTTRLAACFANAPFMPTPAHRLDRDTSGLLLVATSYARLQSLHTLFRNEHAIGKYYLAWVQSDWPDSGPRTLHDTLAKRATSQEPEGTGTGGRGREKVLRLNTAENHSAAQDCRNGAGTAKEASCTVVPVLRTGKTTLLAIRLHTGRTHQIRVQLSGRGFPILGDRKYGGPACPQGMLLHAWKLVLPGLAPESDRPEDFATDQAFTCLPEWTAPFAITDDDLAGCSF</sequence>
<evidence type="ECO:0000313" key="6">
    <source>
        <dbReference type="Proteomes" id="UP000503840"/>
    </source>
</evidence>
<dbReference type="SUPFAM" id="SSF55120">
    <property type="entry name" value="Pseudouridine synthase"/>
    <property type="match status" value="1"/>
</dbReference>
<dbReference type="GO" id="GO:0160141">
    <property type="term" value="F:23S rRNA pseudouridine(955/2504/2580) synthase activity"/>
    <property type="evidence" value="ECO:0007669"/>
    <property type="project" value="UniProtKB-EC"/>
</dbReference>
<dbReference type="Gene3D" id="3.30.2350.10">
    <property type="entry name" value="Pseudouridine synthase"/>
    <property type="match status" value="1"/>
</dbReference>
<dbReference type="PANTHER" id="PTHR21600">
    <property type="entry name" value="MITOCHONDRIAL RNA PSEUDOURIDINE SYNTHASE"/>
    <property type="match status" value="1"/>
</dbReference>
<evidence type="ECO:0000256" key="1">
    <source>
        <dbReference type="ARBA" id="ARBA00010876"/>
    </source>
</evidence>
<evidence type="ECO:0000259" key="4">
    <source>
        <dbReference type="Pfam" id="PF00849"/>
    </source>
</evidence>
<comment type="caution">
    <text evidence="5">The sequence shown here is derived from an EMBL/GenBank/DDBJ whole genome shotgun (WGS) entry which is preliminary data.</text>
</comment>
<dbReference type="PANTHER" id="PTHR21600:SF92">
    <property type="entry name" value="RIBOSOMAL LARGE SUBUNIT PSEUDOURIDINE SYNTHASE C"/>
    <property type="match status" value="1"/>
</dbReference>
<evidence type="ECO:0000256" key="3">
    <source>
        <dbReference type="PROSITE-ProRule" id="PRU00182"/>
    </source>
</evidence>
<organism evidence="5 6">
    <name type="scientific">Desulfovibrio subterraneus</name>
    <dbReference type="NCBI Taxonomy" id="2718620"/>
    <lineage>
        <taxon>Bacteria</taxon>
        <taxon>Pseudomonadati</taxon>
        <taxon>Thermodesulfobacteriota</taxon>
        <taxon>Desulfovibrionia</taxon>
        <taxon>Desulfovibrionales</taxon>
        <taxon>Desulfovibrionaceae</taxon>
        <taxon>Desulfovibrio</taxon>
    </lineage>
</organism>
<proteinExistence type="inferred from homology"/>
<dbReference type="InterPro" id="IPR050188">
    <property type="entry name" value="RluA_PseudoU_synthase"/>
</dbReference>
<keyword evidence="2" id="KW-0413">Isomerase</keyword>
<dbReference type="InterPro" id="IPR036986">
    <property type="entry name" value="S4_RNA-bd_sf"/>
</dbReference>
<dbReference type="PROSITE" id="PS01129">
    <property type="entry name" value="PSI_RLU"/>
    <property type="match status" value="1"/>
</dbReference>
<dbReference type="EMBL" id="BLVO01000016">
    <property type="protein sequence ID" value="GFM34994.1"/>
    <property type="molecule type" value="Genomic_DNA"/>
</dbReference>
<reference evidence="5 6" key="1">
    <citation type="submission" date="2020-05" db="EMBL/GenBank/DDBJ databases">
        <title>Draft genome sequence of Desulfovibrio sp. strain HN2T.</title>
        <authorList>
            <person name="Ueno A."/>
            <person name="Tamazawa S."/>
            <person name="Tamamura S."/>
            <person name="Murakami T."/>
            <person name="Kiyama T."/>
            <person name="Inomata H."/>
            <person name="Amano Y."/>
            <person name="Miyakawa K."/>
            <person name="Tamaki H."/>
            <person name="Naganuma T."/>
            <person name="Kaneko K."/>
        </authorList>
    </citation>
    <scope>NUCLEOTIDE SEQUENCE [LARGE SCALE GENOMIC DNA]</scope>
    <source>
        <strain evidence="5 6">HN2</strain>
    </source>
</reference>
<dbReference type="AlphaFoldDB" id="A0A7J0BPK0"/>
<gene>
    <name evidence="5" type="primary">rluC</name>
    <name evidence="5" type="ORF">DSM101010T_33590</name>
</gene>
<dbReference type="GO" id="GO:0000455">
    <property type="term" value="P:enzyme-directed rRNA pseudouridine synthesis"/>
    <property type="evidence" value="ECO:0007669"/>
    <property type="project" value="TreeGrafter"/>
</dbReference>
<evidence type="ECO:0000313" key="5">
    <source>
        <dbReference type="EMBL" id="GFM34994.1"/>
    </source>
</evidence>
<dbReference type="InterPro" id="IPR006145">
    <property type="entry name" value="PsdUridine_synth_RsuA/RluA"/>
</dbReference>
<accession>A0A7J0BPK0</accession>